<evidence type="ECO:0000256" key="6">
    <source>
        <dbReference type="ARBA" id="ARBA00022842"/>
    </source>
</evidence>
<dbReference type="Gene3D" id="3.40.50.1000">
    <property type="entry name" value="HAD superfamily/HAD-like"/>
    <property type="match status" value="1"/>
</dbReference>
<feature type="binding site" evidence="7">
    <location>
        <position position="20"/>
    </location>
    <ligand>
        <name>substrate</name>
    </ligand>
</feature>
<keyword evidence="4 7" id="KW-0479">Metal-binding</keyword>
<dbReference type="SFLD" id="SFLDG01136">
    <property type="entry name" value="C1.6:_Phosphoserine_Phosphatas"/>
    <property type="match status" value="1"/>
</dbReference>
<name>A0A1G7NE12_9BACT</name>
<evidence type="ECO:0000256" key="1">
    <source>
        <dbReference type="ARBA" id="ARBA00001946"/>
    </source>
</evidence>
<evidence type="ECO:0000256" key="7">
    <source>
        <dbReference type="PIRSR" id="PIRSR006118-2"/>
    </source>
</evidence>
<protein>
    <submittedName>
        <fullName evidence="8">3-deoxy-D-manno-octulosonate 8-phosphate phosphatase (KDO 8-P phosphatase)</fullName>
    </submittedName>
</protein>
<gene>
    <name evidence="8" type="ORF">SAMN05444167_3109</name>
</gene>
<dbReference type="GO" id="GO:0046872">
    <property type="term" value="F:metal ion binding"/>
    <property type="evidence" value="ECO:0007669"/>
    <property type="project" value="UniProtKB-KW"/>
</dbReference>
<dbReference type="GO" id="GO:0016788">
    <property type="term" value="F:hydrolase activity, acting on ester bonds"/>
    <property type="evidence" value="ECO:0007669"/>
    <property type="project" value="InterPro"/>
</dbReference>
<organism evidence="8 9">
    <name type="scientific">Terriglobus roseus</name>
    <dbReference type="NCBI Taxonomy" id="392734"/>
    <lineage>
        <taxon>Bacteria</taxon>
        <taxon>Pseudomonadati</taxon>
        <taxon>Acidobacteriota</taxon>
        <taxon>Terriglobia</taxon>
        <taxon>Terriglobales</taxon>
        <taxon>Acidobacteriaceae</taxon>
        <taxon>Terriglobus</taxon>
    </lineage>
</organism>
<dbReference type="PIRSF" id="PIRSF006118">
    <property type="entry name" value="KDO8-P_Ptase"/>
    <property type="match status" value="1"/>
</dbReference>
<evidence type="ECO:0000256" key="2">
    <source>
        <dbReference type="ARBA" id="ARBA00005893"/>
    </source>
</evidence>
<dbReference type="GO" id="GO:0008781">
    <property type="term" value="F:N-acylneuraminate cytidylyltransferase activity"/>
    <property type="evidence" value="ECO:0007669"/>
    <property type="project" value="TreeGrafter"/>
</dbReference>
<evidence type="ECO:0000256" key="4">
    <source>
        <dbReference type="ARBA" id="ARBA00022723"/>
    </source>
</evidence>
<dbReference type="SUPFAM" id="SSF56784">
    <property type="entry name" value="HAD-like"/>
    <property type="match status" value="1"/>
</dbReference>
<proteinExistence type="inferred from homology"/>
<evidence type="ECO:0000313" key="8">
    <source>
        <dbReference type="EMBL" id="SDF72192.1"/>
    </source>
</evidence>
<dbReference type="Pfam" id="PF08282">
    <property type="entry name" value="Hydrolase_3"/>
    <property type="match status" value="1"/>
</dbReference>
<feature type="binding site" evidence="7">
    <location>
        <position position="18"/>
    </location>
    <ligand>
        <name>Mg(2+)</name>
        <dbReference type="ChEBI" id="CHEBI:18420"/>
    </ligand>
</feature>
<sequence length="197" mass="21380">MDAELKARAEKIKVIVFDVDGVLTDGTLWFIPTGKREDGFISSVEVKGFSAHDGLGMGIGRIAGLRFGAITKRTSDTVEVRLRDLKVEFIHQGSQQKMDAIRQIMQEGDVTLEEICYVGDDIIDLPPMRSVGLAIATWNAREPVKAVAHYVTTHAGGHGAGRDAIELVLEAKGVLAEAIEDYLREAGGARDIGHNVQ</sequence>
<evidence type="ECO:0000256" key="5">
    <source>
        <dbReference type="ARBA" id="ARBA00022801"/>
    </source>
</evidence>
<keyword evidence="9" id="KW-1185">Reference proteome</keyword>
<accession>A0A1G7NE12</accession>
<comment type="similarity">
    <text evidence="2">Belongs to the KdsC family.</text>
</comment>
<dbReference type="SFLD" id="SFLDS00003">
    <property type="entry name" value="Haloacid_Dehalogenase"/>
    <property type="match status" value="1"/>
</dbReference>
<comment type="cofactor">
    <cofactor evidence="1 7">
        <name>Mg(2+)</name>
        <dbReference type="ChEBI" id="CHEBI:18420"/>
    </cofactor>
</comment>
<dbReference type="PANTHER" id="PTHR21485">
    <property type="entry name" value="HAD SUPERFAMILY MEMBERS CMAS AND KDSC"/>
    <property type="match status" value="1"/>
</dbReference>
<evidence type="ECO:0000313" key="9">
    <source>
        <dbReference type="Proteomes" id="UP000182427"/>
    </source>
</evidence>
<comment type="subunit">
    <text evidence="3">Homotetramer.</text>
</comment>
<dbReference type="InterPro" id="IPR050793">
    <property type="entry name" value="CMP-NeuNAc_synthase"/>
</dbReference>
<keyword evidence="6 7" id="KW-0460">Magnesium</keyword>
<evidence type="ECO:0000256" key="3">
    <source>
        <dbReference type="ARBA" id="ARBA00011881"/>
    </source>
</evidence>
<dbReference type="SFLD" id="SFLDG01138">
    <property type="entry name" value="C1.6.2:_Deoxy-d-mannose-octulo"/>
    <property type="match status" value="1"/>
</dbReference>
<dbReference type="InterPro" id="IPR023214">
    <property type="entry name" value="HAD_sf"/>
</dbReference>
<dbReference type="InterPro" id="IPR010023">
    <property type="entry name" value="KdsC_fam"/>
</dbReference>
<reference evidence="9" key="1">
    <citation type="submission" date="2016-10" db="EMBL/GenBank/DDBJ databases">
        <authorList>
            <person name="Varghese N."/>
            <person name="Submissions S."/>
        </authorList>
    </citation>
    <scope>NUCLEOTIDE SEQUENCE [LARGE SCALE GENOMIC DNA]</scope>
    <source>
        <strain evidence="9">GAS232</strain>
    </source>
</reference>
<dbReference type="NCBIfam" id="TIGR01670">
    <property type="entry name" value="KdsC-phosphatas"/>
    <property type="match status" value="1"/>
</dbReference>
<dbReference type="InterPro" id="IPR036412">
    <property type="entry name" value="HAD-like_sf"/>
</dbReference>
<dbReference type="AlphaFoldDB" id="A0A1G7NE12"/>
<dbReference type="Proteomes" id="UP000182427">
    <property type="component" value="Chromosome I"/>
</dbReference>
<dbReference type="RefSeq" id="WP_083345946.1">
    <property type="nucleotide sequence ID" value="NZ_LT629690.1"/>
</dbReference>
<feature type="binding site" evidence="7">
    <location>
        <position position="120"/>
    </location>
    <ligand>
        <name>Mg(2+)</name>
        <dbReference type="ChEBI" id="CHEBI:18420"/>
    </ligand>
</feature>
<dbReference type="PANTHER" id="PTHR21485:SF3">
    <property type="entry name" value="N-ACYLNEURAMINATE CYTIDYLYLTRANSFERASE"/>
    <property type="match status" value="1"/>
</dbReference>
<dbReference type="EMBL" id="LT629690">
    <property type="protein sequence ID" value="SDF72192.1"/>
    <property type="molecule type" value="Genomic_DNA"/>
</dbReference>
<dbReference type="OrthoDB" id="9805604at2"/>
<keyword evidence="5" id="KW-0378">Hydrolase</keyword>